<keyword evidence="4 6" id="KW-0472">Membrane</keyword>
<evidence type="ECO:0000256" key="5">
    <source>
        <dbReference type="SAM" id="MobiDB-lite"/>
    </source>
</evidence>
<evidence type="ECO:0000313" key="9">
    <source>
        <dbReference type="Proteomes" id="UP001218218"/>
    </source>
</evidence>
<keyword evidence="2 6" id="KW-0812">Transmembrane</keyword>
<feature type="transmembrane region" description="Helical" evidence="6">
    <location>
        <begin position="415"/>
        <end position="438"/>
    </location>
</feature>
<dbReference type="PROSITE" id="PS50850">
    <property type="entry name" value="MFS"/>
    <property type="match status" value="1"/>
</dbReference>
<dbReference type="InterPro" id="IPR011701">
    <property type="entry name" value="MFS"/>
</dbReference>
<feature type="compositionally biased region" description="Basic and acidic residues" evidence="5">
    <location>
        <begin position="552"/>
        <end position="584"/>
    </location>
</feature>
<feature type="transmembrane region" description="Helical" evidence="6">
    <location>
        <begin position="279"/>
        <end position="296"/>
    </location>
</feature>
<feature type="domain" description="Major facilitator superfamily (MFS) profile" evidence="7">
    <location>
        <begin position="57"/>
        <end position="542"/>
    </location>
</feature>
<dbReference type="PRINTS" id="PR01036">
    <property type="entry name" value="TCRTETB"/>
</dbReference>
<evidence type="ECO:0000256" key="6">
    <source>
        <dbReference type="SAM" id="Phobius"/>
    </source>
</evidence>
<dbReference type="InterPro" id="IPR036259">
    <property type="entry name" value="MFS_trans_sf"/>
</dbReference>
<feature type="transmembrane region" description="Helical" evidence="6">
    <location>
        <begin position="210"/>
        <end position="230"/>
    </location>
</feature>
<dbReference type="Proteomes" id="UP001218218">
    <property type="component" value="Unassembled WGS sequence"/>
</dbReference>
<feature type="region of interest" description="Disordered" evidence="5">
    <location>
        <begin position="552"/>
        <end position="598"/>
    </location>
</feature>
<protein>
    <submittedName>
        <fullName evidence="8">Iron permease</fullName>
    </submittedName>
</protein>
<gene>
    <name evidence="8" type="ORF">DFH08DRAFT_702046</name>
</gene>
<reference evidence="8" key="1">
    <citation type="submission" date="2023-03" db="EMBL/GenBank/DDBJ databases">
        <title>Massive genome expansion in bonnet fungi (Mycena s.s.) driven by repeated elements and novel gene families across ecological guilds.</title>
        <authorList>
            <consortium name="Lawrence Berkeley National Laboratory"/>
            <person name="Harder C.B."/>
            <person name="Miyauchi S."/>
            <person name="Viragh M."/>
            <person name="Kuo A."/>
            <person name="Thoen E."/>
            <person name="Andreopoulos B."/>
            <person name="Lu D."/>
            <person name="Skrede I."/>
            <person name="Drula E."/>
            <person name="Henrissat B."/>
            <person name="Morin E."/>
            <person name="Kohler A."/>
            <person name="Barry K."/>
            <person name="LaButti K."/>
            <person name="Morin E."/>
            <person name="Salamov A."/>
            <person name="Lipzen A."/>
            <person name="Mereny Z."/>
            <person name="Hegedus B."/>
            <person name="Baldrian P."/>
            <person name="Stursova M."/>
            <person name="Weitz H."/>
            <person name="Taylor A."/>
            <person name="Grigoriev I.V."/>
            <person name="Nagy L.G."/>
            <person name="Martin F."/>
            <person name="Kauserud H."/>
        </authorList>
    </citation>
    <scope>NUCLEOTIDE SEQUENCE</scope>
    <source>
        <strain evidence="8">CBHHK002</strain>
    </source>
</reference>
<feature type="transmembrane region" description="Helical" evidence="6">
    <location>
        <begin position="353"/>
        <end position="373"/>
    </location>
</feature>
<dbReference type="PANTHER" id="PTHR23501">
    <property type="entry name" value="MAJOR FACILITATOR SUPERFAMILY"/>
    <property type="match status" value="1"/>
</dbReference>
<evidence type="ECO:0000256" key="4">
    <source>
        <dbReference type="ARBA" id="ARBA00023136"/>
    </source>
</evidence>
<evidence type="ECO:0000256" key="2">
    <source>
        <dbReference type="ARBA" id="ARBA00022692"/>
    </source>
</evidence>
<sequence length="598" mass="63482">MTVVSVSPPSIPERSVSSQSLDKGSAGSVASSEESPSKPDPSVPVPSSRKGSAFWLSYAAVCLCTFVSALDITAIPTALPSIIVDLSGSGASAWVGSSYTLASAALVPFTGNLANIFGRRPIMLGSIILFALGSALAGSAQSMEWLIIARVVQGMGGGGMTGLSSIIVADLVPLAERGAYQGFKTMMWTCAAGSGPILGGALSQKASWRWLFYINLPASAFAFLFVLIFLQVRTPSGDIWSKLRVVDWFGNFLLITGTILSNISLTWAGVRYAWTDFQVLVPLVIGIALMVAFVVYEKCIPSVPTMHWDVVANRTALASLIATFINGVTSISIIYFLPLFFQAVFLASPLESAIYAIPSCLLISPFSFMHGIVVLKIKRYLPGNYVGWIMIIVGFGVVSMLGADSSLALQVASQIIVAAGTGVVISALPFALMAPIPVSRLGSALAFQSFLRTVSQTWGITICAAILQNTVKHRFPARFLKELPAGSDFAFSALSRIAALPESMQHEVKVAFGQGISTIYRVMIGVSGLGLLCVLFMKEVPMRGNVDAKFGLKEKGEKGGKGDVEKGSVGKAETETETDEKAEVETEEVAEVERLEKV</sequence>
<feature type="transmembrane region" description="Helical" evidence="6">
    <location>
        <begin position="518"/>
        <end position="537"/>
    </location>
</feature>
<accession>A0AAD6ZYI7</accession>
<keyword evidence="3 6" id="KW-1133">Transmembrane helix</keyword>
<comment type="subcellular location">
    <subcellularLocation>
        <location evidence="1">Membrane</location>
        <topology evidence="1">Multi-pass membrane protein</topology>
    </subcellularLocation>
</comment>
<dbReference type="GO" id="GO:0005886">
    <property type="term" value="C:plasma membrane"/>
    <property type="evidence" value="ECO:0007669"/>
    <property type="project" value="TreeGrafter"/>
</dbReference>
<dbReference type="Pfam" id="PF07690">
    <property type="entry name" value="MFS_1"/>
    <property type="match status" value="1"/>
</dbReference>
<feature type="transmembrane region" description="Helical" evidence="6">
    <location>
        <begin position="450"/>
        <end position="471"/>
    </location>
</feature>
<dbReference type="InterPro" id="IPR020846">
    <property type="entry name" value="MFS_dom"/>
</dbReference>
<dbReference type="PANTHER" id="PTHR23501:SF102">
    <property type="entry name" value="DRUG TRANSPORTER, PUTATIVE (AFU_ORTHOLOGUE AFUA_3G08530)-RELATED"/>
    <property type="match status" value="1"/>
</dbReference>
<dbReference type="GO" id="GO:0022857">
    <property type="term" value="F:transmembrane transporter activity"/>
    <property type="evidence" value="ECO:0007669"/>
    <property type="project" value="InterPro"/>
</dbReference>
<dbReference type="EMBL" id="JARIHO010000022">
    <property type="protein sequence ID" value="KAJ7344044.1"/>
    <property type="molecule type" value="Genomic_DNA"/>
</dbReference>
<evidence type="ECO:0000256" key="1">
    <source>
        <dbReference type="ARBA" id="ARBA00004141"/>
    </source>
</evidence>
<dbReference type="Gene3D" id="1.20.1250.20">
    <property type="entry name" value="MFS general substrate transporter like domains"/>
    <property type="match status" value="1"/>
</dbReference>
<dbReference type="AlphaFoldDB" id="A0AAD6ZYI7"/>
<comment type="caution">
    <text evidence="8">The sequence shown here is derived from an EMBL/GenBank/DDBJ whole genome shotgun (WGS) entry which is preliminary data.</text>
</comment>
<feature type="transmembrane region" description="Helical" evidence="6">
    <location>
        <begin position="317"/>
        <end position="341"/>
    </location>
</feature>
<feature type="transmembrane region" description="Helical" evidence="6">
    <location>
        <begin position="55"/>
        <end position="79"/>
    </location>
</feature>
<evidence type="ECO:0000313" key="8">
    <source>
        <dbReference type="EMBL" id="KAJ7344044.1"/>
    </source>
</evidence>
<proteinExistence type="predicted"/>
<feature type="compositionally biased region" description="Low complexity" evidence="5">
    <location>
        <begin position="23"/>
        <end position="34"/>
    </location>
</feature>
<evidence type="ECO:0000256" key="3">
    <source>
        <dbReference type="ARBA" id="ARBA00022989"/>
    </source>
</evidence>
<name>A0AAD6ZYI7_9AGAR</name>
<feature type="transmembrane region" description="Helical" evidence="6">
    <location>
        <begin position="385"/>
        <end position="403"/>
    </location>
</feature>
<dbReference type="SUPFAM" id="SSF103473">
    <property type="entry name" value="MFS general substrate transporter"/>
    <property type="match status" value="1"/>
</dbReference>
<feature type="transmembrane region" description="Helical" evidence="6">
    <location>
        <begin position="91"/>
        <end position="110"/>
    </location>
</feature>
<evidence type="ECO:0000259" key="7">
    <source>
        <dbReference type="PROSITE" id="PS50850"/>
    </source>
</evidence>
<feature type="transmembrane region" description="Helical" evidence="6">
    <location>
        <begin position="251"/>
        <end position="273"/>
    </location>
</feature>
<organism evidence="8 9">
    <name type="scientific">Mycena albidolilacea</name>
    <dbReference type="NCBI Taxonomy" id="1033008"/>
    <lineage>
        <taxon>Eukaryota</taxon>
        <taxon>Fungi</taxon>
        <taxon>Dikarya</taxon>
        <taxon>Basidiomycota</taxon>
        <taxon>Agaricomycotina</taxon>
        <taxon>Agaricomycetes</taxon>
        <taxon>Agaricomycetidae</taxon>
        <taxon>Agaricales</taxon>
        <taxon>Marasmiineae</taxon>
        <taxon>Mycenaceae</taxon>
        <taxon>Mycena</taxon>
    </lineage>
</organism>
<feature type="transmembrane region" description="Helical" evidence="6">
    <location>
        <begin position="122"/>
        <end position="141"/>
    </location>
</feature>
<feature type="region of interest" description="Disordered" evidence="5">
    <location>
        <begin position="1"/>
        <end position="46"/>
    </location>
</feature>
<keyword evidence="9" id="KW-1185">Reference proteome</keyword>